<dbReference type="InterPro" id="IPR017703">
    <property type="entry name" value="YgfZ/GCV_T_CS"/>
</dbReference>
<sequence length="411" mass="44542">MTESSLEAPQAEVPQPDAVRPVSPLLSLHGAFAASGLDAGVAAHYGNPMLEQRALSFDRSAEASEPLVLVDRSSLGVVRVEGPDRQTWLTSIASQILTGMTAGESREFLLLSPQGRVEYAPSAIEDGEALWLIVEGYQAQPLADYLNRMKFMMRVEVQNLSDEYAVLESARNPILQDGSVHPALAEGKPLVWEDPWHTPAPGSYRYDEAGDNHPGADYVRFLSIVPRSVLPALAESSDARFAGLWAAEALRIEAWRPRYGTEADDKTIPQELDYTRTAVHFDKGCYKGQETVARVHNLGRPPRRLVFLDIDGSEHTLPAAGSELFVEGKSRPVGRITSVALHHEAGPIALAVIKRGVDPQAPLRAVDGGDFLPDGSPAPATEYAVAQTTVVSPESGEVARRSLAGQDFLKR</sequence>
<name>A0A930PMF7_9MICC</name>
<dbReference type="EMBL" id="JABZXL010000009">
    <property type="protein sequence ID" value="MBF1659087.1"/>
    <property type="molecule type" value="Genomic_DNA"/>
</dbReference>
<comment type="caution">
    <text evidence="2">The sequence shown here is derived from an EMBL/GenBank/DDBJ whole genome shotgun (WGS) entry which is preliminary data.</text>
</comment>
<reference evidence="2" key="1">
    <citation type="submission" date="2020-04" db="EMBL/GenBank/DDBJ databases">
        <title>Deep metagenomics examines the oral microbiome during advanced dental caries in children, revealing novel taxa and co-occurrences with host molecules.</title>
        <authorList>
            <person name="Baker J.L."/>
            <person name="Morton J.T."/>
            <person name="Dinis M."/>
            <person name="Alvarez R."/>
            <person name="Tran N.C."/>
            <person name="Knight R."/>
            <person name="Edlund A."/>
        </authorList>
    </citation>
    <scope>NUCLEOTIDE SEQUENCE</scope>
    <source>
        <strain evidence="2">JCVI_29_bin.11</strain>
    </source>
</reference>
<dbReference type="PANTHER" id="PTHR22602">
    <property type="entry name" value="TRANSFERASE CAF17, MITOCHONDRIAL-RELATED"/>
    <property type="match status" value="1"/>
</dbReference>
<evidence type="ECO:0000313" key="3">
    <source>
        <dbReference type="Proteomes" id="UP000713964"/>
    </source>
</evidence>
<protein>
    <submittedName>
        <fullName evidence="2">Folate-binding protein YgfZ</fullName>
    </submittedName>
</protein>
<dbReference type="Gene3D" id="3.30.1360.120">
    <property type="entry name" value="Probable tRNA modification gtpase trme, domain 1"/>
    <property type="match status" value="1"/>
</dbReference>
<dbReference type="GO" id="GO:0016226">
    <property type="term" value="P:iron-sulfur cluster assembly"/>
    <property type="evidence" value="ECO:0007669"/>
    <property type="project" value="TreeGrafter"/>
</dbReference>
<dbReference type="InterPro" id="IPR045179">
    <property type="entry name" value="YgfZ/GcvT"/>
</dbReference>
<dbReference type="Proteomes" id="UP000713964">
    <property type="component" value="Unassembled WGS sequence"/>
</dbReference>
<proteinExistence type="predicted"/>
<organism evidence="2 3">
    <name type="scientific">Rothia mucilaginosa</name>
    <dbReference type="NCBI Taxonomy" id="43675"/>
    <lineage>
        <taxon>Bacteria</taxon>
        <taxon>Bacillati</taxon>
        <taxon>Actinomycetota</taxon>
        <taxon>Actinomycetes</taxon>
        <taxon>Micrococcales</taxon>
        <taxon>Micrococcaceae</taxon>
        <taxon>Rothia</taxon>
    </lineage>
</organism>
<dbReference type="PANTHER" id="PTHR22602:SF0">
    <property type="entry name" value="TRANSFERASE CAF17, MITOCHONDRIAL-RELATED"/>
    <property type="match status" value="1"/>
</dbReference>
<evidence type="ECO:0000313" key="2">
    <source>
        <dbReference type="EMBL" id="MBF1659087.1"/>
    </source>
</evidence>
<keyword evidence="1" id="KW-0809">Transit peptide</keyword>
<dbReference type="SUPFAM" id="SSF103025">
    <property type="entry name" value="Folate-binding domain"/>
    <property type="match status" value="1"/>
</dbReference>
<dbReference type="NCBIfam" id="TIGR03317">
    <property type="entry name" value="ygfZ_signature"/>
    <property type="match status" value="1"/>
</dbReference>
<accession>A0A930PMF7</accession>
<dbReference type="AlphaFoldDB" id="A0A930PMF7"/>
<evidence type="ECO:0000256" key="1">
    <source>
        <dbReference type="ARBA" id="ARBA00022946"/>
    </source>
</evidence>
<gene>
    <name evidence="2" type="ORF">HXO58_04540</name>
</gene>
<dbReference type="InterPro" id="IPR027266">
    <property type="entry name" value="TrmE/GcvT-like"/>
</dbReference>